<dbReference type="Pfam" id="PF00615">
    <property type="entry name" value="RGS"/>
    <property type="match status" value="1"/>
</dbReference>
<dbReference type="Proteomes" id="UP000663844">
    <property type="component" value="Unassembled WGS sequence"/>
</dbReference>
<dbReference type="GO" id="GO:0031625">
    <property type="term" value="F:ubiquitin protein ligase binding"/>
    <property type="evidence" value="ECO:0007669"/>
    <property type="project" value="TreeGrafter"/>
</dbReference>
<dbReference type="GO" id="GO:0016055">
    <property type="term" value="P:Wnt signaling pathway"/>
    <property type="evidence" value="ECO:0007669"/>
    <property type="project" value="UniProtKB-KW"/>
</dbReference>
<evidence type="ECO:0000259" key="6">
    <source>
        <dbReference type="PROSITE" id="PS50841"/>
    </source>
</evidence>
<evidence type="ECO:0000259" key="5">
    <source>
        <dbReference type="PROSITE" id="PS50132"/>
    </source>
</evidence>
<dbReference type="GO" id="GO:0060090">
    <property type="term" value="F:molecular adaptor activity"/>
    <property type="evidence" value="ECO:0007669"/>
    <property type="project" value="TreeGrafter"/>
</dbReference>
<dbReference type="Pfam" id="PF00778">
    <property type="entry name" value="DIX"/>
    <property type="match status" value="1"/>
</dbReference>
<dbReference type="AlphaFoldDB" id="A0A818T5D4"/>
<dbReference type="InterPro" id="IPR016137">
    <property type="entry name" value="RGS"/>
</dbReference>
<dbReference type="EMBL" id="CAJOAZ010000602">
    <property type="protein sequence ID" value="CAF3682007.1"/>
    <property type="molecule type" value="Genomic_DNA"/>
</dbReference>
<reference evidence="7" key="1">
    <citation type="submission" date="2021-02" db="EMBL/GenBank/DDBJ databases">
        <authorList>
            <person name="Nowell W R."/>
        </authorList>
    </citation>
    <scope>NUCLEOTIDE SEQUENCE</scope>
</reference>
<keyword evidence="3 4" id="KW-0879">Wnt signaling pathway</keyword>
<dbReference type="GO" id="GO:0090090">
    <property type="term" value="P:negative regulation of canonical Wnt signaling pathway"/>
    <property type="evidence" value="ECO:0007669"/>
    <property type="project" value="InterPro"/>
</dbReference>
<evidence type="ECO:0000256" key="3">
    <source>
        <dbReference type="ARBA" id="ARBA00022687"/>
    </source>
</evidence>
<dbReference type="InterPro" id="IPR038207">
    <property type="entry name" value="DIX_dom_sf"/>
</dbReference>
<dbReference type="GO" id="GO:0030877">
    <property type="term" value="C:beta-catenin destruction complex"/>
    <property type="evidence" value="ECO:0007669"/>
    <property type="project" value="TreeGrafter"/>
</dbReference>
<dbReference type="PANTHER" id="PTHR46102">
    <property type="entry name" value="AXIN"/>
    <property type="match status" value="1"/>
</dbReference>
<dbReference type="InterPro" id="IPR029071">
    <property type="entry name" value="Ubiquitin-like_domsf"/>
</dbReference>
<dbReference type="InterPro" id="IPR036305">
    <property type="entry name" value="RGS_sf"/>
</dbReference>
<dbReference type="PROSITE" id="PS50132">
    <property type="entry name" value="RGS"/>
    <property type="match status" value="1"/>
</dbReference>
<accession>A0A818T5D4</accession>
<dbReference type="Gene3D" id="1.10.167.10">
    <property type="entry name" value="Regulator of G-protein Signalling 4, domain 2"/>
    <property type="match status" value="1"/>
</dbReference>
<dbReference type="GO" id="GO:0005737">
    <property type="term" value="C:cytoplasm"/>
    <property type="evidence" value="ECO:0007669"/>
    <property type="project" value="UniProtKB-SubCell"/>
</dbReference>
<dbReference type="SUPFAM" id="SSF54236">
    <property type="entry name" value="Ubiquitin-like"/>
    <property type="match status" value="1"/>
</dbReference>
<dbReference type="SUPFAM" id="SSF48097">
    <property type="entry name" value="Regulator of G-protein signaling, RGS"/>
    <property type="match status" value="1"/>
</dbReference>
<dbReference type="PROSITE" id="PS50841">
    <property type="entry name" value="DIX"/>
    <property type="match status" value="1"/>
</dbReference>
<dbReference type="GO" id="GO:0005886">
    <property type="term" value="C:plasma membrane"/>
    <property type="evidence" value="ECO:0007669"/>
    <property type="project" value="TreeGrafter"/>
</dbReference>
<dbReference type="CDD" id="cd07440">
    <property type="entry name" value="RGS"/>
    <property type="match status" value="1"/>
</dbReference>
<dbReference type="GO" id="GO:0019901">
    <property type="term" value="F:protein kinase binding"/>
    <property type="evidence" value="ECO:0007669"/>
    <property type="project" value="TreeGrafter"/>
</dbReference>
<sequence length="449" mass="52617">MTSSKTTDCDLRKQFLQFLNQPELCEQFYLYMKSEYLAYVLEFYLACDGLRNLLDDTTKQGAIIQLIYKHYLSNEKDLSSSKKKFSLPDDLISSIKQRLIKHEYHLKFYDQAQEYVLKYMLQMCYPKFLIEQQQQENQNKRQALSTSTFSPMHRRAVTFRKKEVFEQFKQKSHQRNLNTSAPIKTPSYARQQPIEPSSLEASTLIADHEAGLNVSKQPRTTKLTKQMKDQYSLAQRDPAAFFEEIKKRLLAYQAENSSAAKIRGLSQSLNVQNKISCSDHRMIDDDSLAVLDFQIAKTIDEADNSLFDTPIKQTYRYKPTSIPKYTENKNHSILGNSFTRSDSGVGTDTSEKNYEIFRCHRLTTVDVVWYPSLDSSNALLSTIPRFHDHLTFKDFRQLFKKQPIYRYFFKTTCTPDINKEQYVFRELTMDDELVPFYDGKIFVQLDRIS</sequence>
<evidence type="ECO:0000313" key="8">
    <source>
        <dbReference type="Proteomes" id="UP000663844"/>
    </source>
</evidence>
<comment type="subcellular location">
    <subcellularLocation>
        <location evidence="1">Cytoplasm</location>
    </subcellularLocation>
</comment>
<dbReference type="InterPro" id="IPR044926">
    <property type="entry name" value="RGS_subdomain_2"/>
</dbReference>
<proteinExistence type="predicted"/>
<dbReference type="InterPro" id="IPR043581">
    <property type="entry name" value="Axin-like"/>
</dbReference>
<dbReference type="Gene3D" id="2.40.240.130">
    <property type="match status" value="1"/>
</dbReference>
<dbReference type="PANTHER" id="PTHR46102:SF2">
    <property type="entry name" value="AXIN"/>
    <property type="match status" value="1"/>
</dbReference>
<name>A0A818T5D4_9BILA</name>
<organism evidence="7 8">
    <name type="scientific">Adineta steineri</name>
    <dbReference type="NCBI Taxonomy" id="433720"/>
    <lineage>
        <taxon>Eukaryota</taxon>
        <taxon>Metazoa</taxon>
        <taxon>Spiralia</taxon>
        <taxon>Gnathifera</taxon>
        <taxon>Rotifera</taxon>
        <taxon>Eurotatoria</taxon>
        <taxon>Bdelloidea</taxon>
        <taxon>Adinetida</taxon>
        <taxon>Adinetidae</taxon>
        <taxon>Adineta</taxon>
    </lineage>
</organism>
<gene>
    <name evidence="7" type="ORF">OXD698_LOCUS10984</name>
</gene>
<evidence type="ECO:0000313" key="7">
    <source>
        <dbReference type="EMBL" id="CAF3682007.1"/>
    </source>
</evidence>
<dbReference type="GO" id="GO:0005634">
    <property type="term" value="C:nucleus"/>
    <property type="evidence" value="ECO:0007669"/>
    <property type="project" value="TreeGrafter"/>
</dbReference>
<keyword evidence="2" id="KW-0963">Cytoplasm</keyword>
<evidence type="ECO:0000256" key="2">
    <source>
        <dbReference type="ARBA" id="ARBA00022490"/>
    </source>
</evidence>
<protein>
    <submittedName>
        <fullName evidence="7">Uncharacterized protein</fullName>
    </submittedName>
</protein>
<comment type="caution">
    <text evidence="7">The sequence shown here is derived from an EMBL/GenBank/DDBJ whole genome shotgun (WGS) entry which is preliminary data.</text>
</comment>
<dbReference type="GO" id="GO:0032436">
    <property type="term" value="P:positive regulation of proteasomal ubiquitin-dependent protein catabolic process"/>
    <property type="evidence" value="ECO:0007669"/>
    <property type="project" value="TreeGrafter"/>
</dbReference>
<feature type="domain" description="DIX" evidence="6">
    <location>
        <begin position="362"/>
        <end position="449"/>
    </location>
</feature>
<dbReference type="GO" id="GO:0048468">
    <property type="term" value="P:cell development"/>
    <property type="evidence" value="ECO:0007669"/>
    <property type="project" value="TreeGrafter"/>
</dbReference>
<feature type="domain" description="RGS" evidence="5">
    <location>
        <begin position="14"/>
        <end position="129"/>
    </location>
</feature>
<evidence type="ECO:0000256" key="1">
    <source>
        <dbReference type="ARBA" id="ARBA00004496"/>
    </source>
</evidence>
<dbReference type="SMART" id="SM00315">
    <property type="entry name" value="RGS"/>
    <property type="match status" value="1"/>
</dbReference>
<evidence type="ECO:0000256" key="4">
    <source>
        <dbReference type="PROSITE-ProRule" id="PRU00069"/>
    </source>
</evidence>
<dbReference type="InterPro" id="IPR001158">
    <property type="entry name" value="DIX"/>
</dbReference>
<dbReference type="GO" id="GO:0008013">
    <property type="term" value="F:beta-catenin binding"/>
    <property type="evidence" value="ECO:0007669"/>
    <property type="project" value="TreeGrafter"/>
</dbReference>